<gene>
    <name evidence="2" type="ORF">B0H15DRAFT_1004680</name>
</gene>
<reference evidence="2" key="1">
    <citation type="submission" date="2023-03" db="EMBL/GenBank/DDBJ databases">
        <title>Massive genome expansion in bonnet fungi (Mycena s.s.) driven by repeated elements and novel gene families across ecological guilds.</title>
        <authorList>
            <consortium name="Lawrence Berkeley National Laboratory"/>
            <person name="Harder C.B."/>
            <person name="Miyauchi S."/>
            <person name="Viragh M."/>
            <person name="Kuo A."/>
            <person name="Thoen E."/>
            <person name="Andreopoulos B."/>
            <person name="Lu D."/>
            <person name="Skrede I."/>
            <person name="Drula E."/>
            <person name="Henrissat B."/>
            <person name="Morin E."/>
            <person name="Kohler A."/>
            <person name="Barry K."/>
            <person name="LaButti K."/>
            <person name="Morin E."/>
            <person name="Salamov A."/>
            <person name="Lipzen A."/>
            <person name="Mereny Z."/>
            <person name="Hegedus B."/>
            <person name="Baldrian P."/>
            <person name="Stursova M."/>
            <person name="Weitz H."/>
            <person name="Taylor A."/>
            <person name="Grigoriev I.V."/>
            <person name="Nagy L.G."/>
            <person name="Martin F."/>
            <person name="Kauserud H."/>
        </authorList>
    </citation>
    <scope>NUCLEOTIDE SEQUENCE</scope>
    <source>
        <strain evidence="2">CBHHK173m</strain>
    </source>
</reference>
<accession>A0AAD6TR73</accession>
<dbReference type="Proteomes" id="UP001222325">
    <property type="component" value="Unassembled WGS sequence"/>
</dbReference>
<comment type="caution">
    <text evidence="2">The sequence shown here is derived from an EMBL/GenBank/DDBJ whole genome shotgun (WGS) entry which is preliminary data.</text>
</comment>
<organism evidence="2 3">
    <name type="scientific">Mycena belliarum</name>
    <dbReference type="NCBI Taxonomy" id="1033014"/>
    <lineage>
        <taxon>Eukaryota</taxon>
        <taxon>Fungi</taxon>
        <taxon>Dikarya</taxon>
        <taxon>Basidiomycota</taxon>
        <taxon>Agaricomycotina</taxon>
        <taxon>Agaricomycetes</taxon>
        <taxon>Agaricomycetidae</taxon>
        <taxon>Agaricales</taxon>
        <taxon>Marasmiineae</taxon>
        <taxon>Mycenaceae</taxon>
        <taxon>Mycena</taxon>
    </lineage>
</organism>
<sequence length="204" mass="22376">MSRHMQVHSPAPPLAKGFATSRSLPPPPSMLGVILRLSRSHWTQVSSSRTTHGWDAAYRVVRNEEQAPRCLSPSSRAMLLCTAAPMLLALRTPPSSTDPISTSADVDRASVTNGPDSVVDDHVYLIRYPALRCASRPLRLPTGMDDLEKSLLESSRSPPPTVSRAPAPGVLRWRGSRCLLSMLAVSWSKRFLHFGRAPCAHFDM</sequence>
<protein>
    <submittedName>
        <fullName evidence="2">Uncharacterized protein</fullName>
    </submittedName>
</protein>
<dbReference type="AlphaFoldDB" id="A0AAD6TR73"/>
<evidence type="ECO:0000256" key="1">
    <source>
        <dbReference type="SAM" id="MobiDB-lite"/>
    </source>
</evidence>
<evidence type="ECO:0000313" key="3">
    <source>
        <dbReference type="Proteomes" id="UP001222325"/>
    </source>
</evidence>
<evidence type="ECO:0000313" key="2">
    <source>
        <dbReference type="EMBL" id="KAJ7076653.1"/>
    </source>
</evidence>
<keyword evidence="3" id="KW-1185">Reference proteome</keyword>
<name>A0AAD6TR73_9AGAR</name>
<dbReference type="EMBL" id="JARJCN010000079">
    <property type="protein sequence ID" value="KAJ7076653.1"/>
    <property type="molecule type" value="Genomic_DNA"/>
</dbReference>
<feature type="region of interest" description="Disordered" evidence="1">
    <location>
        <begin position="1"/>
        <end position="23"/>
    </location>
</feature>
<proteinExistence type="predicted"/>